<dbReference type="EMBL" id="OV121140">
    <property type="protein sequence ID" value="CAH0564641.1"/>
    <property type="molecule type" value="Genomic_DNA"/>
</dbReference>
<dbReference type="Gene3D" id="1.10.8.20">
    <property type="entry name" value="N-terminal domain of phosphatidylinositol transfer protein sec14p"/>
    <property type="match status" value="1"/>
</dbReference>
<dbReference type="SMART" id="SM01100">
    <property type="entry name" value="CRAL_TRIO_N"/>
    <property type="match status" value="1"/>
</dbReference>
<dbReference type="InterPro" id="IPR036273">
    <property type="entry name" value="CRAL/TRIO_N_dom_sf"/>
</dbReference>
<dbReference type="OrthoDB" id="7837562at2759"/>
<dbReference type="GO" id="GO:1902936">
    <property type="term" value="F:phosphatidylinositol bisphosphate binding"/>
    <property type="evidence" value="ECO:0007669"/>
    <property type="project" value="TreeGrafter"/>
</dbReference>
<dbReference type="Pfam" id="PF00650">
    <property type="entry name" value="CRAL_TRIO"/>
    <property type="match status" value="1"/>
</dbReference>
<feature type="domain" description="CRAL/TRIO N-terminal" evidence="2">
    <location>
        <begin position="69"/>
        <end position="94"/>
    </location>
</feature>
<dbReference type="GO" id="GO:0016020">
    <property type="term" value="C:membrane"/>
    <property type="evidence" value="ECO:0007669"/>
    <property type="project" value="TreeGrafter"/>
</dbReference>
<evidence type="ECO:0000259" key="2">
    <source>
        <dbReference type="SMART" id="SM01100"/>
    </source>
</evidence>
<proteinExistence type="predicted"/>
<dbReference type="Gene3D" id="1.20.5.1200">
    <property type="entry name" value="Alpha-tocopherol transfer"/>
    <property type="match status" value="1"/>
</dbReference>
<dbReference type="SUPFAM" id="SSF52087">
    <property type="entry name" value="CRAL/TRIO domain"/>
    <property type="match status" value="1"/>
</dbReference>
<dbReference type="InterPro" id="IPR036865">
    <property type="entry name" value="CRAL-TRIO_dom_sf"/>
</dbReference>
<feature type="domain" description="CRAL-TRIO" evidence="1">
    <location>
        <begin position="115"/>
        <end position="273"/>
    </location>
</feature>
<dbReference type="SUPFAM" id="SSF46938">
    <property type="entry name" value="CRAL/TRIO N-terminal domain"/>
    <property type="match status" value="1"/>
</dbReference>
<evidence type="ECO:0000313" key="4">
    <source>
        <dbReference type="Proteomes" id="UP001154078"/>
    </source>
</evidence>
<dbReference type="PRINTS" id="PR00180">
    <property type="entry name" value="CRETINALDHBP"/>
</dbReference>
<dbReference type="InterPro" id="IPR001251">
    <property type="entry name" value="CRAL-TRIO_dom"/>
</dbReference>
<protein>
    <recommendedName>
        <fullName evidence="5">Retinaldehyde-binding protein 1-like 1</fullName>
    </recommendedName>
</protein>
<evidence type="ECO:0000313" key="3">
    <source>
        <dbReference type="EMBL" id="CAH0564641.1"/>
    </source>
</evidence>
<dbReference type="InterPro" id="IPR011074">
    <property type="entry name" value="CRAL/TRIO_N_dom"/>
</dbReference>
<organism evidence="3 4">
    <name type="scientific">Brassicogethes aeneus</name>
    <name type="common">Rape pollen beetle</name>
    <name type="synonym">Meligethes aeneus</name>
    <dbReference type="NCBI Taxonomy" id="1431903"/>
    <lineage>
        <taxon>Eukaryota</taxon>
        <taxon>Metazoa</taxon>
        <taxon>Ecdysozoa</taxon>
        <taxon>Arthropoda</taxon>
        <taxon>Hexapoda</taxon>
        <taxon>Insecta</taxon>
        <taxon>Pterygota</taxon>
        <taxon>Neoptera</taxon>
        <taxon>Endopterygota</taxon>
        <taxon>Coleoptera</taxon>
        <taxon>Polyphaga</taxon>
        <taxon>Cucujiformia</taxon>
        <taxon>Nitidulidae</taxon>
        <taxon>Meligethinae</taxon>
        <taxon>Brassicogethes</taxon>
    </lineage>
</organism>
<sequence length="298" mass="35066">MDTEYWTTRNPTMSDYLEFDWRTGVLSNEILKTVPQTKEIFDRNKSVLGLRKMLRQCEDLELRNNAPQDDSTLLKFLYARKFDVQESFDLLKNFYYYRKRNMDLFQNFNLQALDIVKALENGLPGVLPSKDRKGRSVFVFNASNWDCSNYTIISIYRALLFSLEHLIKDTPNQANGFVVIVDWTEFTFRQVTHLKPGALRLMIEGLQDCYPARFKGIHFIGQPWYVEAALTVIKPFLKEKIKDRMYVHGNNLSTLHEHVHRDILPAEMGGEQPSYNPRSWLEKLQLHMIQNEEKKNTT</sequence>
<dbReference type="PANTHER" id="PTHR10174:SF231">
    <property type="entry name" value="CLAVESIN-2-LIKE PROTEIN"/>
    <property type="match status" value="1"/>
</dbReference>
<accession>A0A9P0BHY8</accession>
<dbReference type="Pfam" id="PF03765">
    <property type="entry name" value="CRAL_TRIO_N"/>
    <property type="match status" value="1"/>
</dbReference>
<name>A0A9P0BHY8_BRAAE</name>
<dbReference type="SMART" id="SM00516">
    <property type="entry name" value="SEC14"/>
    <property type="match status" value="1"/>
</dbReference>
<dbReference type="CDD" id="cd00170">
    <property type="entry name" value="SEC14"/>
    <property type="match status" value="1"/>
</dbReference>
<evidence type="ECO:0000259" key="1">
    <source>
        <dbReference type="SMART" id="SM00516"/>
    </source>
</evidence>
<dbReference type="Proteomes" id="UP001154078">
    <property type="component" value="Chromosome 9"/>
</dbReference>
<dbReference type="Gene3D" id="3.40.525.10">
    <property type="entry name" value="CRAL-TRIO lipid binding domain"/>
    <property type="match status" value="1"/>
</dbReference>
<gene>
    <name evidence="3" type="ORF">MELIAE_LOCUS13136</name>
</gene>
<dbReference type="AlphaFoldDB" id="A0A9P0BHY8"/>
<keyword evidence="4" id="KW-1185">Reference proteome</keyword>
<evidence type="ECO:0008006" key="5">
    <source>
        <dbReference type="Google" id="ProtNLM"/>
    </source>
</evidence>
<reference evidence="3" key="1">
    <citation type="submission" date="2021-12" db="EMBL/GenBank/DDBJ databases">
        <authorList>
            <person name="King R."/>
        </authorList>
    </citation>
    <scope>NUCLEOTIDE SEQUENCE</scope>
</reference>
<dbReference type="PANTHER" id="PTHR10174">
    <property type="entry name" value="ALPHA-TOCOPHEROL TRANSFER PROTEIN-RELATED"/>
    <property type="match status" value="1"/>
</dbReference>